<dbReference type="PANTHER" id="PTHR23502">
    <property type="entry name" value="MAJOR FACILITATOR SUPERFAMILY"/>
    <property type="match status" value="1"/>
</dbReference>
<keyword evidence="5 7" id="KW-0472">Membrane</keyword>
<name>A0A316YG95_9BASI</name>
<evidence type="ECO:0000313" key="8">
    <source>
        <dbReference type="EMBL" id="PWN86775.1"/>
    </source>
</evidence>
<dbReference type="GO" id="GO:0005886">
    <property type="term" value="C:plasma membrane"/>
    <property type="evidence" value="ECO:0007669"/>
    <property type="project" value="TreeGrafter"/>
</dbReference>
<keyword evidence="2" id="KW-0813">Transport</keyword>
<evidence type="ECO:0000256" key="7">
    <source>
        <dbReference type="SAM" id="Phobius"/>
    </source>
</evidence>
<sequence length="762" mass="84700">MEKVLYGDEALQVINRELRSSLKARQLLGPFKEHFTEQAETFLHGGQIRLARVFVVPHQDTIAVIDAVSRYWERFFSASIHTGLPSWMPIIECVLAQGPSRPLVAKVLQASGPSHVTAFYRGQLMARVTPLLLVSLALLDGATMHMSQTHQKDVVLRLVGFRSGTYPLDVDYQGFLQTGQSWHNPNDLLPSSDIQQAIRLCGFSGLEDEIHTLGFLQQQMMTLPVATQYMRLAMQAYEVAFIGFDSKSVLVPFPSSNSEANSRPNLQQRQKNRQDEEDLDIDAISPCETDQKCQHLLEEAMGALRELMSSEYFTFLLSVFLYTDDARALQGRASGRDRLGSKGSMGSNIKLRTRVQREINPFGDVDRFAIGVIADNRCAMRVHRPVPSQTGNDSVRLLPLAESVGGRPIYIIAYGTFFLFFLLVALARNIQTVFVARFLCGAAGSVGATMVEGTLSDIWTRGEPHLIGPFGCAGLPDLQSRDLALCQAEEGAAKRKAHPGWHGQEDQSFALDLARQTAEGSVPLVFAQYVIAQGPSFVGMAIDALIGFAIHLIYVQRSKRQAGSTPETRLGEATGFFFYAWTGLPQLPWIVPQIASACITVRRYSVYACILIHLSECYGLYTSSALAAQSFLRNVFATTFPLFAADMYRKLTYRWASTLLCFLAATLALFPFLLVRYGNALRERSPFATKQILAQLPVSTAHRRSLAATERSEISVPLPIRALLELLIVRSCNDDMDKFFDVLKCLQRRACLEDDPEEGCLL</sequence>
<evidence type="ECO:0000256" key="3">
    <source>
        <dbReference type="ARBA" id="ARBA00022692"/>
    </source>
</evidence>
<evidence type="ECO:0000313" key="9">
    <source>
        <dbReference type="Proteomes" id="UP000245768"/>
    </source>
</evidence>
<evidence type="ECO:0000256" key="5">
    <source>
        <dbReference type="ARBA" id="ARBA00023136"/>
    </source>
</evidence>
<evidence type="ECO:0000256" key="6">
    <source>
        <dbReference type="SAM" id="MobiDB-lite"/>
    </source>
</evidence>
<comment type="subcellular location">
    <subcellularLocation>
        <location evidence="1">Membrane</location>
        <topology evidence="1">Multi-pass membrane protein</topology>
    </subcellularLocation>
</comment>
<evidence type="ECO:0000256" key="2">
    <source>
        <dbReference type="ARBA" id="ARBA00022448"/>
    </source>
</evidence>
<dbReference type="STRING" id="215250.A0A316YG95"/>
<dbReference type="PANTHER" id="PTHR23502:SF132">
    <property type="entry name" value="POLYAMINE TRANSPORTER 2-RELATED"/>
    <property type="match status" value="1"/>
</dbReference>
<organism evidence="8 9">
    <name type="scientific">Acaromyces ingoldii</name>
    <dbReference type="NCBI Taxonomy" id="215250"/>
    <lineage>
        <taxon>Eukaryota</taxon>
        <taxon>Fungi</taxon>
        <taxon>Dikarya</taxon>
        <taxon>Basidiomycota</taxon>
        <taxon>Ustilaginomycotina</taxon>
        <taxon>Exobasidiomycetes</taxon>
        <taxon>Exobasidiales</taxon>
        <taxon>Cryptobasidiaceae</taxon>
        <taxon>Acaromyces</taxon>
    </lineage>
</organism>
<gene>
    <name evidence="8" type="ORF">FA10DRAFT_282026</name>
</gene>
<feature type="compositionally biased region" description="Polar residues" evidence="6">
    <location>
        <begin position="255"/>
        <end position="269"/>
    </location>
</feature>
<reference evidence="8 9" key="1">
    <citation type="journal article" date="2018" name="Mol. Biol. Evol.">
        <title>Broad Genomic Sampling Reveals a Smut Pathogenic Ancestry of the Fungal Clade Ustilaginomycotina.</title>
        <authorList>
            <person name="Kijpornyongpan T."/>
            <person name="Mondo S.J."/>
            <person name="Barry K."/>
            <person name="Sandor L."/>
            <person name="Lee J."/>
            <person name="Lipzen A."/>
            <person name="Pangilinan J."/>
            <person name="LaButti K."/>
            <person name="Hainaut M."/>
            <person name="Henrissat B."/>
            <person name="Grigoriev I.V."/>
            <person name="Spatafora J.W."/>
            <person name="Aime M.C."/>
        </authorList>
    </citation>
    <scope>NUCLEOTIDE SEQUENCE [LARGE SCALE GENOMIC DNA]</scope>
    <source>
        <strain evidence="8 9">MCA 4198</strain>
    </source>
</reference>
<feature type="region of interest" description="Disordered" evidence="6">
    <location>
        <begin position="255"/>
        <end position="278"/>
    </location>
</feature>
<feature type="transmembrane region" description="Helical" evidence="7">
    <location>
        <begin position="434"/>
        <end position="451"/>
    </location>
</feature>
<protein>
    <submittedName>
        <fullName evidence="8">Uncharacterized protein</fullName>
    </submittedName>
</protein>
<dbReference type="InterPro" id="IPR036259">
    <property type="entry name" value="MFS_trans_sf"/>
</dbReference>
<accession>A0A316YG95</accession>
<feature type="transmembrane region" description="Helical" evidence="7">
    <location>
        <begin position="606"/>
        <end position="632"/>
    </location>
</feature>
<dbReference type="GO" id="GO:0022857">
    <property type="term" value="F:transmembrane transporter activity"/>
    <property type="evidence" value="ECO:0007669"/>
    <property type="project" value="TreeGrafter"/>
</dbReference>
<dbReference type="AlphaFoldDB" id="A0A316YG95"/>
<keyword evidence="4 7" id="KW-1133">Transmembrane helix</keyword>
<feature type="transmembrane region" description="Helical" evidence="7">
    <location>
        <begin position="652"/>
        <end position="675"/>
    </location>
</feature>
<proteinExistence type="predicted"/>
<evidence type="ECO:0000256" key="4">
    <source>
        <dbReference type="ARBA" id="ARBA00022989"/>
    </source>
</evidence>
<keyword evidence="9" id="KW-1185">Reference proteome</keyword>
<feature type="transmembrane region" description="Helical" evidence="7">
    <location>
        <begin position="409"/>
        <end position="427"/>
    </location>
</feature>
<feature type="transmembrane region" description="Helical" evidence="7">
    <location>
        <begin position="537"/>
        <end position="555"/>
    </location>
</feature>
<dbReference type="EMBL" id="KZ819642">
    <property type="protein sequence ID" value="PWN86775.1"/>
    <property type="molecule type" value="Genomic_DNA"/>
</dbReference>
<evidence type="ECO:0000256" key="1">
    <source>
        <dbReference type="ARBA" id="ARBA00004141"/>
    </source>
</evidence>
<dbReference type="Proteomes" id="UP000245768">
    <property type="component" value="Unassembled WGS sequence"/>
</dbReference>
<keyword evidence="3 7" id="KW-0812">Transmembrane</keyword>
<dbReference type="OrthoDB" id="5376138at2759"/>
<dbReference type="GeneID" id="37045659"/>
<dbReference type="InParanoid" id="A0A316YG95"/>
<dbReference type="Gene3D" id="1.20.1720.10">
    <property type="entry name" value="Multidrug resistance protein D"/>
    <property type="match status" value="1"/>
</dbReference>
<dbReference type="SUPFAM" id="SSF103473">
    <property type="entry name" value="MFS general substrate transporter"/>
    <property type="match status" value="2"/>
</dbReference>
<dbReference type="RefSeq" id="XP_025373973.1">
    <property type="nucleotide sequence ID" value="XM_025523743.1"/>
</dbReference>